<keyword evidence="1" id="KW-0472">Membrane</keyword>
<proteinExistence type="predicted"/>
<accession>A0A174CRZ4</accession>
<dbReference type="RefSeq" id="WP_004851542.1">
    <property type="nucleotide sequence ID" value="NZ_BLYL01000010.1"/>
</dbReference>
<organism evidence="2 5">
    <name type="scientific">Coprococcus eutactus</name>
    <dbReference type="NCBI Taxonomy" id="33043"/>
    <lineage>
        <taxon>Bacteria</taxon>
        <taxon>Bacillati</taxon>
        <taxon>Bacillota</taxon>
        <taxon>Clostridia</taxon>
        <taxon>Lachnospirales</taxon>
        <taxon>Lachnospiraceae</taxon>
        <taxon>Coprococcus</taxon>
    </lineage>
</organism>
<reference evidence="3 4" key="1">
    <citation type="submission" date="2018-08" db="EMBL/GenBank/DDBJ databases">
        <title>A genome reference for cultivated species of the human gut microbiota.</title>
        <authorList>
            <person name="Zou Y."/>
            <person name="Xue W."/>
            <person name="Luo G."/>
        </authorList>
    </citation>
    <scope>NUCLEOTIDE SEQUENCE [LARGE SCALE GENOMIC DNA]</scope>
    <source>
        <strain evidence="3 4">AF22-21</strain>
    </source>
</reference>
<feature type="transmembrane region" description="Helical" evidence="1">
    <location>
        <begin position="131"/>
        <end position="152"/>
    </location>
</feature>
<dbReference type="Proteomes" id="UP000283295">
    <property type="component" value="Unassembled WGS sequence"/>
</dbReference>
<name>A0A174CRZ4_9FIRM</name>
<evidence type="ECO:0000313" key="3">
    <source>
        <dbReference type="EMBL" id="RGS41412.1"/>
    </source>
</evidence>
<evidence type="ECO:0000313" key="2">
    <source>
        <dbReference type="EMBL" id="GFO94733.1"/>
    </source>
</evidence>
<sequence>MRGRWKKEILLFVIGAVWGFIYWGNTVWNPDVQYLLQDIKHIKLPLNWHWIFDSGVHLGIAALVLAVGTLLILWILRFLSDSRNTHGLIIAGQWFTDLILCSFLTGVILFYFNKWFLYKIIGDKGDVVFSIAYLFVYILIYMILCSWFDISIERVQRKPKKNCSLLICQVQNRETFMDVKELVKNCKYTECYTLMKNNQERLSPKQFWVIRETNFTGKKMTAEWRYYANGDYVELDDEELATRLLLAENAKNIDWQL</sequence>
<dbReference type="AlphaFoldDB" id="A0A174CRZ4"/>
<evidence type="ECO:0000313" key="5">
    <source>
        <dbReference type="Proteomes" id="UP000660047"/>
    </source>
</evidence>
<dbReference type="EMBL" id="QRVK01000020">
    <property type="protein sequence ID" value="RGS41412.1"/>
    <property type="molecule type" value="Genomic_DNA"/>
</dbReference>
<feature type="transmembrane region" description="Helical" evidence="1">
    <location>
        <begin position="48"/>
        <end position="76"/>
    </location>
</feature>
<dbReference type="OrthoDB" id="9859026at2"/>
<keyword evidence="1" id="KW-0812">Transmembrane</keyword>
<evidence type="ECO:0000256" key="1">
    <source>
        <dbReference type="SAM" id="Phobius"/>
    </source>
</evidence>
<feature type="transmembrane region" description="Helical" evidence="1">
    <location>
        <begin position="88"/>
        <end position="111"/>
    </location>
</feature>
<gene>
    <name evidence="2" type="ORF">COEU31_17790</name>
    <name evidence="3" type="ORF">DWX94_08650</name>
</gene>
<evidence type="ECO:0000313" key="4">
    <source>
        <dbReference type="Proteomes" id="UP000283295"/>
    </source>
</evidence>
<feature type="transmembrane region" description="Helical" evidence="1">
    <location>
        <begin position="9"/>
        <end position="28"/>
    </location>
</feature>
<dbReference type="GeneID" id="92831333"/>
<comment type="caution">
    <text evidence="2">The sequence shown here is derived from an EMBL/GenBank/DDBJ whole genome shotgun (WGS) entry which is preliminary data.</text>
</comment>
<dbReference type="Proteomes" id="UP000660047">
    <property type="component" value="Unassembled WGS sequence"/>
</dbReference>
<dbReference type="EMBL" id="BLYL01000010">
    <property type="protein sequence ID" value="GFO94733.1"/>
    <property type="molecule type" value="Genomic_DNA"/>
</dbReference>
<keyword evidence="1" id="KW-1133">Transmembrane helix</keyword>
<reference evidence="2" key="2">
    <citation type="submission" date="2020-06" db="EMBL/GenBank/DDBJ databases">
        <title>Characterization of fructooligosaccharide metabolism and fructooligosaccharide-degrading enzymes in human commensal butyrate producers.</title>
        <authorList>
            <person name="Tanno H."/>
            <person name="Fujii T."/>
            <person name="Hirano K."/>
            <person name="Maeno S."/>
            <person name="Tonozuka T."/>
            <person name="Sakamoto M."/>
            <person name="Ohkuma M."/>
            <person name="Tochio T."/>
            <person name="Endo A."/>
        </authorList>
    </citation>
    <scope>NUCLEOTIDE SEQUENCE</scope>
    <source>
        <strain evidence="2">JCM 31265</strain>
    </source>
</reference>
<protein>
    <submittedName>
        <fullName evidence="2">Uncharacterized protein</fullName>
    </submittedName>
</protein>